<reference evidence="1 2" key="1">
    <citation type="submission" date="2018-02" db="EMBL/GenBank/DDBJ databases">
        <title>The genomes of Aspergillus section Nigri reveals drivers in fungal speciation.</title>
        <authorList>
            <consortium name="DOE Joint Genome Institute"/>
            <person name="Vesth T.C."/>
            <person name="Nybo J."/>
            <person name="Theobald S."/>
            <person name="Brandl J."/>
            <person name="Frisvad J.C."/>
            <person name="Nielsen K.F."/>
            <person name="Lyhne E.K."/>
            <person name="Kogle M.E."/>
            <person name="Kuo A."/>
            <person name="Riley R."/>
            <person name="Clum A."/>
            <person name="Nolan M."/>
            <person name="Lipzen A."/>
            <person name="Salamov A."/>
            <person name="Henrissat B."/>
            <person name="Wiebenga A."/>
            <person name="De vries R.P."/>
            <person name="Grigoriev I.V."/>
            <person name="Mortensen U.H."/>
            <person name="Andersen M.R."/>
            <person name="Baker S.E."/>
        </authorList>
    </citation>
    <scope>NUCLEOTIDE SEQUENCE [LARGE SCALE GENOMIC DNA]</scope>
    <source>
        <strain evidence="1 2">CBS 114.80</strain>
    </source>
</reference>
<gene>
    <name evidence="1" type="ORF">BP00DRAFT_485399</name>
</gene>
<sequence>MEEIIQIRLRNSLDTMPRGTQHITLLYHQCVIVATRPLLLSALIERLETLTNDGLDTNDFLSLTKPLLCIGIKSAVKTIEILSGTDSLLEVFLLYDLEFTYDAAIHLALTRTLFPKLLTTPTTQEGHSHSPGPSQQAHSILDAMIYHGNRIAHARKEGLVHLERLLEEVAVSGPGRRPGRPSSWQTHTPESLQVPAGMMQGGGGHSNAAAAGGLVGYGDGLAGEEELSGLSYTAMEDPQLANVEFLEQIGISSAEFLSIVAQIGPLEGVDGVEGMCEGS</sequence>
<protein>
    <submittedName>
        <fullName evidence="1">Uncharacterized protein</fullName>
    </submittedName>
</protein>
<organism evidence="1 2">
    <name type="scientific">Aspergillus indologenus CBS 114.80</name>
    <dbReference type="NCBI Taxonomy" id="1450541"/>
    <lineage>
        <taxon>Eukaryota</taxon>
        <taxon>Fungi</taxon>
        <taxon>Dikarya</taxon>
        <taxon>Ascomycota</taxon>
        <taxon>Pezizomycotina</taxon>
        <taxon>Eurotiomycetes</taxon>
        <taxon>Eurotiomycetidae</taxon>
        <taxon>Eurotiales</taxon>
        <taxon>Aspergillaceae</taxon>
        <taxon>Aspergillus</taxon>
        <taxon>Aspergillus subgen. Circumdati</taxon>
    </lineage>
</organism>
<proteinExistence type="predicted"/>
<evidence type="ECO:0000313" key="1">
    <source>
        <dbReference type="EMBL" id="PYI33394.1"/>
    </source>
</evidence>
<name>A0A2V5IGV9_9EURO</name>
<evidence type="ECO:0000313" key="2">
    <source>
        <dbReference type="Proteomes" id="UP000248817"/>
    </source>
</evidence>
<dbReference type="EMBL" id="KZ825484">
    <property type="protein sequence ID" value="PYI33394.1"/>
    <property type="molecule type" value="Genomic_DNA"/>
</dbReference>
<dbReference type="AlphaFoldDB" id="A0A2V5IGV9"/>
<dbReference type="Proteomes" id="UP000248817">
    <property type="component" value="Unassembled WGS sequence"/>
</dbReference>
<keyword evidence="2" id="KW-1185">Reference proteome</keyword>
<accession>A0A2V5IGV9</accession>